<evidence type="ECO:0000313" key="1">
    <source>
        <dbReference type="EMBL" id="CAK7356272.1"/>
    </source>
</evidence>
<dbReference type="Proteomes" id="UP001314170">
    <property type="component" value="Unassembled WGS sequence"/>
</dbReference>
<comment type="caution">
    <text evidence="1">The sequence shown here is derived from an EMBL/GenBank/DDBJ whole genome shotgun (WGS) entry which is preliminary data.</text>
</comment>
<protein>
    <submittedName>
        <fullName evidence="1">Uncharacterized protein</fullName>
    </submittedName>
</protein>
<reference evidence="1 2" key="1">
    <citation type="submission" date="2024-01" db="EMBL/GenBank/DDBJ databases">
        <authorList>
            <person name="Waweru B."/>
        </authorList>
    </citation>
    <scope>NUCLEOTIDE SEQUENCE [LARGE SCALE GENOMIC DNA]</scope>
</reference>
<accession>A0AAV1SQI1</accession>
<keyword evidence="2" id="KW-1185">Reference proteome</keyword>
<name>A0AAV1SQI1_9ROSI</name>
<dbReference type="EMBL" id="CAWUPB010001197">
    <property type="protein sequence ID" value="CAK7356272.1"/>
    <property type="molecule type" value="Genomic_DNA"/>
</dbReference>
<sequence length="71" mass="8016">MGDVFSSVLGVIVGCRDPTVSLAEPTRSLRGSNDPTVREEQRMVIRRVRRKRDEIVIGDVENVYMVSEIIL</sequence>
<proteinExistence type="predicted"/>
<organism evidence="1 2">
    <name type="scientific">Dovyalis caffra</name>
    <dbReference type="NCBI Taxonomy" id="77055"/>
    <lineage>
        <taxon>Eukaryota</taxon>
        <taxon>Viridiplantae</taxon>
        <taxon>Streptophyta</taxon>
        <taxon>Embryophyta</taxon>
        <taxon>Tracheophyta</taxon>
        <taxon>Spermatophyta</taxon>
        <taxon>Magnoliopsida</taxon>
        <taxon>eudicotyledons</taxon>
        <taxon>Gunneridae</taxon>
        <taxon>Pentapetalae</taxon>
        <taxon>rosids</taxon>
        <taxon>fabids</taxon>
        <taxon>Malpighiales</taxon>
        <taxon>Salicaceae</taxon>
        <taxon>Flacourtieae</taxon>
        <taxon>Dovyalis</taxon>
    </lineage>
</organism>
<gene>
    <name evidence="1" type="ORF">DCAF_LOCUS26543</name>
</gene>
<evidence type="ECO:0000313" key="2">
    <source>
        <dbReference type="Proteomes" id="UP001314170"/>
    </source>
</evidence>
<dbReference type="AlphaFoldDB" id="A0AAV1SQI1"/>